<dbReference type="RefSeq" id="WP_160659372.1">
    <property type="nucleotide sequence ID" value="NZ_JRMP02000005.1"/>
</dbReference>
<dbReference type="AlphaFoldDB" id="A0A6B0HPY6"/>
<gene>
    <name evidence="2" type="ORF">DCO61_11295</name>
</gene>
<evidence type="ECO:0000256" key="1">
    <source>
        <dbReference type="SAM" id="Phobius"/>
    </source>
</evidence>
<sequence>MVTICLHKLDSYHLLGYGDMSSNISIGFLSSVLINSIYPLGRQYLQVGYRF</sequence>
<keyword evidence="1" id="KW-1133">Transmembrane helix</keyword>
<comment type="caution">
    <text evidence="2">The sequence shown here is derived from an EMBL/GenBank/DDBJ whole genome shotgun (WGS) entry which is preliminary data.</text>
</comment>
<dbReference type="EMBL" id="QBIU01000002">
    <property type="protein sequence ID" value="MWV70560.1"/>
    <property type="molecule type" value="Genomic_DNA"/>
</dbReference>
<reference evidence="2 3" key="1">
    <citation type="submission" date="2019-12" db="EMBL/GenBank/DDBJ databases">
        <title>Multi-Generational Helicobacter saguini Isolates.</title>
        <authorList>
            <person name="Mannion A."/>
            <person name="Shen Z."/>
            <person name="Fox J.G."/>
        </authorList>
    </citation>
    <scope>NUCLEOTIDE SEQUENCE [LARGE SCALE GENOMIC DNA]</scope>
    <source>
        <strain evidence="3">16-048 (F4)</strain>
    </source>
</reference>
<organism evidence="2 3">
    <name type="scientific">Helicobacter saguini</name>
    <dbReference type="NCBI Taxonomy" id="1548018"/>
    <lineage>
        <taxon>Bacteria</taxon>
        <taxon>Pseudomonadati</taxon>
        <taxon>Campylobacterota</taxon>
        <taxon>Epsilonproteobacteria</taxon>
        <taxon>Campylobacterales</taxon>
        <taxon>Helicobacteraceae</taxon>
        <taxon>Helicobacter</taxon>
    </lineage>
</organism>
<feature type="transmembrane region" description="Helical" evidence="1">
    <location>
        <begin position="20"/>
        <end position="41"/>
    </location>
</feature>
<evidence type="ECO:0000313" key="3">
    <source>
        <dbReference type="Proteomes" id="UP000477070"/>
    </source>
</evidence>
<accession>A0A6B0HPY6</accession>
<keyword evidence="1" id="KW-0812">Transmembrane</keyword>
<dbReference type="Proteomes" id="UP000477070">
    <property type="component" value="Unassembled WGS sequence"/>
</dbReference>
<name>A0A6B0HPY6_9HELI</name>
<evidence type="ECO:0000313" key="2">
    <source>
        <dbReference type="EMBL" id="MWV70560.1"/>
    </source>
</evidence>
<proteinExistence type="predicted"/>
<protein>
    <submittedName>
        <fullName evidence="2">Uncharacterized protein</fullName>
    </submittedName>
</protein>
<keyword evidence="1" id="KW-0472">Membrane</keyword>